<feature type="transmembrane region" description="Helical" evidence="1">
    <location>
        <begin position="70"/>
        <end position="85"/>
    </location>
</feature>
<keyword evidence="1" id="KW-0812">Transmembrane</keyword>
<dbReference type="AlphaFoldDB" id="A0A645GNN1"/>
<reference evidence="2" key="1">
    <citation type="submission" date="2019-08" db="EMBL/GenBank/DDBJ databases">
        <authorList>
            <person name="Kucharzyk K."/>
            <person name="Murdoch R.W."/>
            <person name="Higgins S."/>
            <person name="Loffler F."/>
        </authorList>
    </citation>
    <scope>NUCLEOTIDE SEQUENCE</scope>
</reference>
<gene>
    <name evidence="2" type="ORF">SDC9_175973</name>
</gene>
<comment type="caution">
    <text evidence="2">The sequence shown here is derived from an EMBL/GenBank/DDBJ whole genome shotgun (WGS) entry which is preliminary data.</text>
</comment>
<feature type="transmembrane region" description="Helical" evidence="1">
    <location>
        <begin position="97"/>
        <end position="115"/>
    </location>
</feature>
<sequence>MISWTEIPWNAVIWLVFSGVIIFGVNQFEEKLTGNDPEGYQVRKKQLTIYAYVISALSIIQIVVRTELNPVFSYGVTAMLFFWMMKTEKEVAKRKAARNMGILIAVLAFLAFLGGF</sequence>
<feature type="transmembrane region" description="Helical" evidence="1">
    <location>
        <begin position="47"/>
        <end position="64"/>
    </location>
</feature>
<protein>
    <recommendedName>
        <fullName evidence="3">DUF4181 domain-containing protein</fullName>
    </recommendedName>
</protein>
<evidence type="ECO:0000256" key="1">
    <source>
        <dbReference type="SAM" id="Phobius"/>
    </source>
</evidence>
<accession>A0A645GNN1</accession>
<name>A0A645GNN1_9ZZZZ</name>
<keyword evidence="1" id="KW-0472">Membrane</keyword>
<feature type="transmembrane region" description="Helical" evidence="1">
    <location>
        <begin position="6"/>
        <end position="26"/>
    </location>
</feature>
<evidence type="ECO:0000313" key="2">
    <source>
        <dbReference type="EMBL" id="MPN28531.1"/>
    </source>
</evidence>
<keyword evidence="1" id="KW-1133">Transmembrane helix</keyword>
<dbReference type="EMBL" id="VSSQ01078863">
    <property type="protein sequence ID" value="MPN28531.1"/>
    <property type="molecule type" value="Genomic_DNA"/>
</dbReference>
<evidence type="ECO:0008006" key="3">
    <source>
        <dbReference type="Google" id="ProtNLM"/>
    </source>
</evidence>
<organism evidence="2">
    <name type="scientific">bioreactor metagenome</name>
    <dbReference type="NCBI Taxonomy" id="1076179"/>
    <lineage>
        <taxon>unclassified sequences</taxon>
        <taxon>metagenomes</taxon>
        <taxon>ecological metagenomes</taxon>
    </lineage>
</organism>
<proteinExistence type="predicted"/>